<reference evidence="2 3" key="1">
    <citation type="submission" date="2014-04" db="EMBL/GenBank/DDBJ databases">
        <title>Evolutionary Origins and Diversification of the Mycorrhizal Mutualists.</title>
        <authorList>
            <consortium name="DOE Joint Genome Institute"/>
            <consortium name="Mycorrhizal Genomics Consortium"/>
            <person name="Kohler A."/>
            <person name="Kuo A."/>
            <person name="Nagy L.G."/>
            <person name="Floudas D."/>
            <person name="Copeland A."/>
            <person name="Barry K.W."/>
            <person name="Cichocki N."/>
            <person name="Veneault-Fourrey C."/>
            <person name="LaButti K."/>
            <person name="Lindquist E.A."/>
            <person name="Lipzen A."/>
            <person name="Lundell T."/>
            <person name="Morin E."/>
            <person name="Murat C."/>
            <person name="Riley R."/>
            <person name="Ohm R."/>
            <person name="Sun H."/>
            <person name="Tunlid A."/>
            <person name="Henrissat B."/>
            <person name="Grigoriev I.V."/>
            <person name="Hibbett D.S."/>
            <person name="Martin F."/>
        </authorList>
    </citation>
    <scope>NUCLEOTIDE SEQUENCE [LARGE SCALE GENOMIC DNA]</scope>
    <source>
        <strain evidence="2 3">MD-312</strain>
    </source>
</reference>
<organism evidence="2 3">
    <name type="scientific">Hydnomerulius pinastri MD-312</name>
    <dbReference type="NCBI Taxonomy" id="994086"/>
    <lineage>
        <taxon>Eukaryota</taxon>
        <taxon>Fungi</taxon>
        <taxon>Dikarya</taxon>
        <taxon>Basidiomycota</taxon>
        <taxon>Agaricomycotina</taxon>
        <taxon>Agaricomycetes</taxon>
        <taxon>Agaricomycetidae</taxon>
        <taxon>Boletales</taxon>
        <taxon>Boletales incertae sedis</taxon>
        <taxon>Leucogyrophana</taxon>
    </lineage>
</organism>
<evidence type="ECO:0000313" key="3">
    <source>
        <dbReference type="Proteomes" id="UP000053820"/>
    </source>
</evidence>
<protein>
    <submittedName>
        <fullName evidence="2">Uncharacterized protein</fullName>
    </submittedName>
</protein>
<dbReference type="Proteomes" id="UP000053820">
    <property type="component" value="Unassembled WGS sequence"/>
</dbReference>
<keyword evidence="3" id="KW-1185">Reference proteome</keyword>
<accession>A0A0C9WAK8</accession>
<evidence type="ECO:0000313" key="2">
    <source>
        <dbReference type="EMBL" id="KIJ60177.1"/>
    </source>
</evidence>
<sequence length="151" mass="16834">MKEGERAAYRPYSKNLPVKRTESKGPAPSEEVRTLMPRQSEISAITNPKEVISKILSTPVHITAGEILGVSRELSGILADQIKLKSQKDKIANQSHAQSHHVKSRMHTGLIRLPVRSHGHTISAIIDTGSEIDIVSRVIWKRYIQDPMDVN</sequence>
<feature type="region of interest" description="Disordered" evidence="1">
    <location>
        <begin position="1"/>
        <end position="33"/>
    </location>
</feature>
<gene>
    <name evidence="2" type="ORF">HYDPIDRAFT_99247</name>
</gene>
<proteinExistence type="predicted"/>
<dbReference type="AlphaFoldDB" id="A0A0C9WAK8"/>
<dbReference type="OrthoDB" id="5535068at2759"/>
<dbReference type="HOGENOM" id="CLU_138923_1_0_1"/>
<dbReference type="EMBL" id="KN839875">
    <property type="protein sequence ID" value="KIJ60177.1"/>
    <property type="molecule type" value="Genomic_DNA"/>
</dbReference>
<evidence type="ECO:0000256" key="1">
    <source>
        <dbReference type="SAM" id="MobiDB-lite"/>
    </source>
</evidence>
<name>A0A0C9WAK8_9AGAM</name>
<feature type="non-terminal residue" evidence="2">
    <location>
        <position position="151"/>
    </location>
</feature>